<gene>
    <name evidence="11" type="ORF">AV274_5785</name>
</gene>
<dbReference type="Gene3D" id="3.30.70.870">
    <property type="entry name" value="Elongation Factor G (Translational Gtpase), domain 3"/>
    <property type="match status" value="1"/>
</dbReference>
<evidence type="ECO:0000256" key="3">
    <source>
        <dbReference type="ARBA" id="ARBA00022517"/>
    </source>
</evidence>
<dbReference type="Proteomes" id="UP000078348">
    <property type="component" value="Unassembled WGS sequence"/>
</dbReference>
<evidence type="ECO:0000313" key="11">
    <source>
        <dbReference type="EMBL" id="OAO12549.1"/>
    </source>
</evidence>
<dbReference type="Gene3D" id="3.40.50.300">
    <property type="entry name" value="P-loop containing nucleotide triphosphate hydrolases"/>
    <property type="match status" value="1"/>
</dbReference>
<keyword evidence="3" id="KW-0690">Ribosome biogenesis</keyword>
<evidence type="ECO:0000256" key="5">
    <source>
        <dbReference type="ARBA" id="ARBA00022801"/>
    </source>
</evidence>
<keyword evidence="6" id="KW-0342">GTP-binding</keyword>
<dbReference type="FunFam" id="3.30.70.240:FF:000006">
    <property type="entry name" value="Elongation factor like GTPase 1"/>
    <property type="match status" value="1"/>
</dbReference>
<reference evidence="11 12" key="1">
    <citation type="submission" date="2016-05" db="EMBL/GenBank/DDBJ databases">
        <title>Nuclear genome of Blastocystis sp. subtype 1 NandII.</title>
        <authorList>
            <person name="Gentekaki E."/>
            <person name="Curtis B."/>
            <person name="Stairs C."/>
            <person name="Eme L."/>
            <person name="Herman E."/>
            <person name="Klimes V."/>
            <person name="Arias M.C."/>
            <person name="Elias M."/>
            <person name="Hilliou F."/>
            <person name="Klute M."/>
            <person name="Malik S.-B."/>
            <person name="Pightling A."/>
            <person name="Rachubinski R."/>
            <person name="Salas D."/>
            <person name="Schlacht A."/>
            <person name="Suga H."/>
            <person name="Archibald J."/>
            <person name="Ball S.G."/>
            <person name="Clark G."/>
            <person name="Dacks J."/>
            <person name="Van Der Giezen M."/>
            <person name="Tsaousis A."/>
            <person name="Roger A."/>
        </authorList>
    </citation>
    <scope>NUCLEOTIDE SEQUENCE [LARGE SCALE GENOMIC DNA]</scope>
    <source>
        <strain evidence="12">ATCC 50177 / NandII</strain>
    </source>
</reference>
<dbReference type="PANTHER" id="PTHR42908:SF3">
    <property type="entry name" value="ELONGATION FACTOR-LIKE GTPASE 1"/>
    <property type="match status" value="1"/>
</dbReference>
<proteinExistence type="predicted"/>
<dbReference type="Gene3D" id="3.30.230.10">
    <property type="match status" value="1"/>
</dbReference>
<dbReference type="STRING" id="478820.A0A196S980"/>
<dbReference type="PROSITE" id="PS51722">
    <property type="entry name" value="G_TR_2"/>
    <property type="match status" value="1"/>
</dbReference>
<evidence type="ECO:0000256" key="7">
    <source>
        <dbReference type="ARBA" id="ARBA00048548"/>
    </source>
</evidence>
<sequence length="1006" mass="111440">MSRNVPLQVIQRLQSNPKHVRNICILAHVDHGKTTLADSLISSNGIISSRLAGEVRYMDNWEEEQKRGITMKSSSISLFFEDETVVSDEQTGEKTKKSVPYLINLVDSPGHIDFSSDVSAAVRLCDGCLVVVDVIEGVCTQTLTVLKQAFQEGVKPILIINKIDRLILHLKQSPLSAYQQIRNIIEKVNAYISSLYTAEVISNTATTSYIIDSKKEEQLFVSPVNGTVLFASATHGWCFSLRQFAEIYAPIYGINKAKLVQYMWGDYVFNPKSKKVSTWKPTDAQSPIFVKMVLSTIWKVYKSVWKRDEDSLHSIIETARIFLSPAEFNTQDDALLVKLILSRWFPLYKAVLKSVVKLLPSPIEAQSQRYEMIWDPVHMFDTCDRSGALMVFICKLFTVEGCDIQGFPADRSKQYEIALCRSFSGVITTHSPLFVIPCRSAASAAEPLPVTTPIQLFLLMGRDIVAVDAVPPGNIFGVLGLEGCIMKSGTLSDTPQCPSLSSLRFASDPIVQIAVETEKSTDMPLLLHQLEILNNNDNSIQVSSSRTGEQLISAVGELQLDVVINDLKKRLHPVRLIVSPPIINIREACACLPSLEEGKPPRLPPPAVFHAKFFMKMRVLPLTPEITELLYNQNHSLRHVHDAVMMQQPPSGEINLFLQHLEQAFDAAPLLKPFFSRIVAFGPKEVDTNLLACGPGLDASLFPLNAALKKYYAHFIHAKGVAEESVEGVSEKAATEEGVSSTTVAEEGVSSETPAMITGSELSSDFLSLFYSSLVSGFKLACEAGPLCGELLWGVLFILEDVSLLPKDAADAPMDETVEAAVEAFKSEAMEKEEAMARLRALNSGMVMSACKQLCHVAYSQASARIAEPMYRCVLQCGSEHLGKLYSVLNQRRGEVLNEDIWEGTDIFTITCVIPVTESLGLANDLRQQTSGAVGQPQLQFSHWSVLDEDPFSKPTTEEEIEEWGESFATKNKAYQIVTAIRKRKGMQTEEKIVENAEKQRTMKSK</sequence>
<dbReference type="InterPro" id="IPR005225">
    <property type="entry name" value="Small_GTP-bd"/>
</dbReference>
<dbReference type="GO" id="GO:0003924">
    <property type="term" value="F:GTPase activity"/>
    <property type="evidence" value="ECO:0007669"/>
    <property type="project" value="InterPro"/>
</dbReference>
<dbReference type="InterPro" id="IPR020568">
    <property type="entry name" value="Ribosomal_Su5_D2-typ_SF"/>
</dbReference>
<dbReference type="FunFam" id="3.40.50.300:FF:000746">
    <property type="entry name" value="Ribosome assembly protein 1"/>
    <property type="match status" value="1"/>
</dbReference>
<dbReference type="GO" id="GO:0003746">
    <property type="term" value="F:translation elongation factor activity"/>
    <property type="evidence" value="ECO:0007669"/>
    <property type="project" value="UniProtKB-KW"/>
</dbReference>
<dbReference type="SUPFAM" id="SSF54980">
    <property type="entry name" value="EF-G C-terminal domain-like"/>
    <property type="match status" value="2"/>
</dbReference>
<evidence type="ECO:0000256" key="1">
    <source>
        <dbReference type="ARBA" id="ARBA00004496"/>
    </source>
</evidence>
<dbReference type="CDD" id="cd04096">
    <property type="entry name" value="eEF2_snRNP_like_C"/>
    <property type="match status" value="1"/>
</dbReference>
<dbReference type="InterPro" id="IPR009000">
    <property type="entry name" value="Transl_B-barrel_sf"/>
</dbReference>
<dbReference type="PANTHER" id="PTHR42908">
    <property type="entry name" value="TRANSLATION ELONGATION FACTOR-RELATED"/>
    <property type="match status" value="1"/>
</dbReference>
<dbReference type="EMBL" id="LXWW01000539">
    <property type="protein sequence ID" value="OAO12549.1"/>
    <property type="molecule type" value="Genomic_DNA"/>
</dbReference>
<dbReference type="SUPFAM" id="SSF54211">
    <property type="entry name" value="Ribosomal protein S5 domain 2-like"/>
    <property type="match status" value="1"/>
</dbReference>
<keyword evidence="12" id="KW-1185">Reference proteome</keyword>
<keyword evidence="11" id="KW-0251">Elongation factor</keyword>
<keyword evidence="2" id="KW-0963">Cytoplasm</keyword>
<keyword evidence="11" id="KW-0648">Protein biosynthesis</keyword>
<keyword evidence="4" id="KW-0547">Nucleotide-binding</keyword>
<dbReference type="GO" id="GO:1990904">
    <property type="term" value="C:ribonucleoprotein complex"/>
    <property type="evidence" value="ECO:0007669"/>
    <property type="project" value="TreeGrafter"/>
</dbReference>
<comment type="catalytic activity">
    <reaction evidence="7">
        <text>GTP + H2O = GDP + phosphate + H(+)</text>
        <dbReference type="Rhea" id="RHEA:19669"/>
        <dbReference type="ChEBI" id="CHEBI:15377"/>
        <dbReference type="ChEBI" id="CHEBI:15378"/>
        <dbReference type="ChEBI" id="CHEBI:37565"/>
        <dbReference type="ChEBI" id="CHEBI:43474"/>
        <dbReference type="ChEBI" id="CHEBI:58189"/>
    </reaction>
</comment>
<protein>
    <recommendedName>
        <fullName evidence="8">Ribosome assembly protein 1</fullName>
    </recommendedName>
    <alternativeName>
        <fullName evidence="9">Elongation factor-like 1</fullName>
    </alternativeName>
</protein>
<dbReference type="GO" id="GO:0043022">
    <property type="term" value="F:ribosome binding"/>
    <property type="evidence" value="ECO:0007669"/>
    <property type="project" value="TreeGrafter"/>
</dbReference>
<dbReference type="PRINTS" id="PR00315">
    <property type="entry name" value="ELONGATNFCT"/>
</dbReference>
<dbReference type="Pfam" id="PF00009">
    <property type="entry name" value="GTP_EFTU"/>
    <property type="match status" value="1"/>
</dbReference>
<dbReference type="NCBIfam" id="TIGR00231">
    <property type="entry name" value="small_GTP"/>
    <property type="match status" value="1"/>
</dbReference>
<dbReference type="Pfam" id="PF00679">
    <property type="entry name" value="EFG_C"/>
    <property type="match status" value="1"/>
</dbReference>
<evidence type="ECO:0000256" key="6">
    <source>
        <dbReference type="ARBA" id="ARBA00023134"/>
    </source>
</evidence>
<evidence type="ECO:0000256" key="2">
    <source>
        <dbReference type="ARBA" id="ARBA00022490"/>
    </source>
</evidence>
<dbReference type="SUPFAM" id="SSF52540">
    <property type="entry name" value="P-loop containing nucleoside triphosphate hydrolases"/>
    <property type="match status" value="1"/>
</dbReference>
<evidence type="ECO:0000256" key="8">
    <source>
        <dbReference type="ARBA" id="ARBA00068031"/>
    </source>
</evidence>
<comment type="subcellular location">
    <subcellularLocation>
        <location evidence="1">Cytoplasm</location>
    </subcellularLocation>
</comment>
<dbReference type="InterPro" id="IPR027417">
    <property type="entry name" value="P-loop_NTPase"/>
</dbReference>
<evidence type="ECO:0000259" key="10">
    <source>
        <dbReference type="PROSITE" id="PS51722"/>
    </source>
</evidence>
<keyword evidence="5" id="KW-0378">Hydrolase</keyword>
<dbReference type="InterPro" id="IPR041095">
    <property type="entry name" value="EFG_II"/>
</dbReference>
<dbReference type="InterPro" id="IPR000640">
    <property type="entry name" value="EFG_V-like"/>
</dbReference>
<dbReference type="Gene3D" id="2.40.30.10">
    <property type="entry name" value="Translation factors"/>
    <property type="match status" value="1"/>
</dbReference>
<dbReference type="GO" id="GO:0005829">
    <property type="term" value="C:cytosol"/>
    <property type="evidence" value="ECO:0007669"/>
    <property type="project" value="TreeGrafter"/>
</dbReference>
<dbReference type="SUPFAM" id="SSF50447">
    <property type="entry name" value="Translation proteins"/>
    <property type="match status" value="1"/>
</dbReference>
<dbReference type="GO" id="GO:0042256">
    <property type="term" value="P:cytosolic ribosome assembly"/>
    <property type="evidence" value="ECO:0007669"/>
    <property type="project" value="TreeGrafter"/>
</dbReference>
<dbReference type="CDD" id="cd01885">
    <property type="entry name" value="EF2"/>
    <property type="match status" value="1"/>
</dbReference>
<dbReference type="InterPro" id="IPR014721">
    <property type="entry name" value="Ribsml_uS5_D2-typ_fold_subgr"/>
</dbReference>
<evidence type="ECO:0000313" key="12">
    <source>
        <dbReference type="Proteomes" id="UP000078348"/>
    </source>
</evidence>
<evidence type="ECO:0000256" key="4">
    <source>
        <dbReference type="ARBA" id="ARBA00022741"/>
    </source>
</evidence>
<accession>A0A196S980</accession>
<name>A0A196S980_BLAHN</name>
<dbReference type="InterPro" id="IPR035647">
    <property type="entry name" value="EFG_III/V"/>
</dbReference>
<comment type="caution">
    <text evidence="11">The sequence shown here is derived from an EMBL/GenBank/DDBJ whole genome shotgun (WGS) entry which is preliminary data.</text>
</comment>
<organism evidence="11 12">
    <name type="scientific">Blastocystis sp. subtype 1 (strain ATCC 50177 / NandII)</name>
    <dbReference type="NCBI Taxonomy" id="478820"/>
    <lineage>
        <taxon>Eukaryota</taxon>
        <taxon>Sar</taxon>
        <taxon>Stramenopiles</taxon>
        <taxon>Bigyra</taxon>
        <taxon>Opalozoa</taxon>
        <taxon>Opalinata</taxon>
        <taxon>Blastocystidae</taxon>
        <taxon>Blastocystis</taxon>
    </lineage>
</organism>
<dbReference type="OrthoDB" id="364892at2759"/>
<dbReference type="Pfam" id="PF14492">
    <property type="entry name" value="EFG_III"/>
    <property type="match status" value="1"/>
</dbReference>
<evidence type="ECO:0000256" key="9">
    <source>
        <dbReference type="ARBA" id="ARBA00081809"/>
    </source>
</evidence>
<dbReference type="AlphaFoldDB" id="A0A196S980"/>
<dbReference type="InterPro" id="IPR000795">
    <property type="entry name" value="T_Tr_GTP-bd_dom"/>
</dbReference>
<dbReference type="FunFam" id="3.30.70.870:FF:000002">
    <property type="entry name" value="Translation elongation factor 2"/>
    <property type="match status" value="1"/>
</dbReference>
<feature type="domain" description="Tr-type G" evidence="10">
    <location>
        <begin position="18"/>
        <end position="256"/>
    </location>
</feature>
<dbReference type="SMART" id="SM00838">
    <property type="entry name" value="EFG_C"/>
    <property type="match status" value="1"/>
</dbReference>
<dbReference type="Gene3D" id="3.30.70.240">
    <property type="match status" value="1"/>
</dbReference>
<dbReference type="GO" id="GO:0005525">
    <property type="term" value="F:GTP binding"/>
    <property type="evidence" value="ECO:0007669"/>
    <property type="project" value="UniProtKB-KW"/>
</dbReference>